<dbReference type="Gene3D" id="3.40.50.1820">
    <property type="entry name" value="alpha/beta hydrolase"/>
    <property type="match status" value="1"/>
</dbReference>
<organism evidence="2 3">
    <name type="scientific">Piscinibacter sakaiensis</name>
    <name type="common">Ideonella sakaiensis</name>
    <dbReference type="NCBI Taxonomy" id="1547922"/>
    <lineage>
        <taxon>Bacteria</taxon>
        <taxon>Pseudomonadati</taxon>
        <taxon>Pseudomonadota</taxon>
        <taxon>Betaproteobacteria</taxon>
        <taxon>Burkholderiales</taxon>
        <taxon>Sphaerotilaceae</taxon>
        <taxon>Piscinibacter</taxon>
    </lineage>
</organism>
<name>A0A0K8NZ51_PISS1</name>
<dbReference type="EMBL" id="BBYR01000024">
    <property type="protein sequence ID" value="GAP35594.1"/>
    <property type="molecule type" value="Genomic_DNA"/>
</dbReference>
<dbReference type="InterPro" id="IPR000639">
    <property type="entry name" value="Epox_hydrolase-like"/>
</dbReference>
<dbReference type="InterPro" id="IPR000073">
    <property type="entry name" value="AB_hydrolase_1"/>
</dbReference>
<reference evidence="2 3" key="2">
    <citation type="journal article" date="2016" name="Science">
        <title>A bacterium that degrades and assimilates poly(ethylene terephthalate).</title>
        <authorList>
            <person name="Yoshida S."/>
            <person name="Hiraga K."/>
            <person name="Takehana T."/>
            <person name="Taniguchi I."/>
            <person name="Yamaji H."/>
            <person name="Maeda Y."/>
            <person name="Toyohara K."/>
            <person name="Miyamoto K."/>
            <person name="Kimura Y."/>
            <person name="Oda K."/>
        </authorList>
    </citation>
    <scope>NUCLEOTIDE SEQUENCE [LARGE SCALE GENOMIC DNA]</scope>
    <source>
        <strain evidence="3">NBRC 110686 / TISTR 2288 / 201-F6</strain>
    </source>
</reference>
<keyword evidence="2" id="KW-0378">Hydrolase</keyword>
<dbReference type="SUPFAM" id="SSF53474">
    <property type="entry name" value="alpha/beta-Hydrolases"/>
    <property type="match status" value="1"/>
</dbReference>
<evidence type="ECO:0000259" key="1">
    <source>
        <dbReference type="Pfam" id="PF00561"/>
    </source>
</evidence>
<dbReference type="SMR" id="A0A0K8NZ51"/>
<dbReference type="OrthoDB" id="5297561at2"/>
<accession>A0A0K8NZ51</accession>
<dbReference type="RefSeq" id="WP_054019639.1">
    <property type="nucleotide sequence ID" value="NZ_BBYR01000024.1"/>
</dbReference>
<gene>
    <name evidence="2" type="ORF">ISF6_1367</name>
</gene>
<dbReference type="Proteomes" id="UP000037660">
    <property type="component" value="Unassembled WGS sequence"/>
</dbReference>
<dbReference type="PRINTS" id="PR00111">
    <property type="entry name" value="ABHYDROLASE"/>
</dbReference>
<evidence type="ECO:0000313" key="3">
    <source>
        <dbReference type="Proteomes" id="UP000037660"/>
    </source>
</evidence>
<proteinExistence type="predicted"/>
<dbReference type="PRINTS" id="PR00412">
    <property type="entry name" value="EPOXHYDRLASE"/>
</dbReference>
<reference evidence="3" key="1">
    <citation type="submission" date="2015-07" db="EMBL/GenBank/DDBJ databases">
        <title>Discovery of a poly(ethylene terephthalate assimilation.</title>
        <authorList>
            <person name="Yoshida S."/>
            <person name="Hiraga K."/>
            <person name="Takehana T."/>
            <person name="Taniguchi I."/>
            <person name="Yamaji H."/>
            <person name="Maeda Y."/>
            <person name="Toyohara K."/>
            <person name="Miyamoto K."/>
            <person name="Kimura Y."/>
            <person name="Oda K."/>
        </authorList>
    </citation>
    <scope>NUCLEOTIDE SEQUENCE [LARGE SCALE GENOMIC DNA]</scope>
    <source>
        <strain evidence="3">NBRC 110686 / TISTR 2288 / 201-F6</strain>
    </source>
</reference>
<dbReference type="PANTHER" id="PTHR43689">
    <property type="entry name" value="HYDROLASE"/>
    <property type="match status" value="1"/>
</dbReference>
<keyword evidence="3" id="KW-1185">Reference proteome</keyword>
<dbReference type="AlphaFoldDB" id="A0A0K8NZ51"/>
<comment type="caution">
    <text evidence="2">The sequence shown here is derived from an EMBL/GenBank/DDBJ whole genome shotgun (WGS) entry which is preliminary data.</text>
</comment>
<evidence type="ECO:0000313" key="2">
    <source>
        <dbReference type="EMBL" id="GAP35594.1"/>
    </source>
</evidence>
<dbReference type="PANTHER" id="PTHR43689:SF8">
    <property type="entry name" value="ALPHA_BETA-HYDROLASES SUPERFAMILY PROTEIN"/>
    <property type="match status" value="1"/>
</dbReference>
<dbReference type="Pfam" id="PF00561">
    <property type="entry name" value="Abhydrolase_1"/>
    <property type="match status" value="1"/>
</dbReference>
<feature type="domain" description="AB hydrolase-1" evidence="1">
    <location>
        <begin position="24"/>
        <end position="256"/>
    </location>
</feature>
<sequence length="270" mass="28310">MKLELEGRAAWVYTGGRAFDASLPAVLLVHGAMDDHSVWALQSRWLAHHGHAVLAVDLPGHGRSAGPALASVEALADWVVALLDAVGARAPLLVGHSMGSLVALEAAARLGERARGLVMVGTAYPMKVSPALLDTARADPLRAIDLVNGYAHSTLAAKPSAPAPGFWLRGQARALNRRNLRGYAEAGHGNLFHHDFQVCDAYAHGLEAAATVRCPTRFVLGERDQMTPPSATAALAQALRADIVRLPAGHALMGEAPDGVLEVLGAMPLP</sequence>
<protein>
    <submittedName>
        <fullName evidence="2">Putative hydrolase</fullName>
    </submittedName>
</protein>
<dbReference type="GO" id="GO:0016787">
    <property type="term" value="F:hydrolase activity"/>
    <property type="evidence" value="ECO:0007669"/>
    <property type="project" value="UniProtKB-KW"/>
</dbReference>
<dbReference type="InterPro" id="IPR029058">
    <property type="entry name" value="AB_hydrolase_fold"/>
</dbReference>
<dbReference type="STRING" id="1547922.ISF6_1367"/>